<evidence type="ECO:0000313" key="3">
    <source>
        <dbReference type="EMBL" id="MFC5824060.1"/>
    </source>
</evidence>
<evidence type="ECO:0000259" key="2">
    <source>
        <dbReference type="Pfam" id="PF01408"/>
    </source>
</evidence>
<gene>
    <name evidence="3" type="ORF">ACFPZ3_09385</name>
</gene>
<dbReference type="Proteomes" id="UP001596058">
    <property type="component" value="Unassembled WGS sequence"/>
</dbReference>
<dbReference type="Pfam" id="PF01408">
    <property type="entry name" value="GFO_IDH_MocA"/>
    <property type="match status" value="1"/>
</dbReference>
<dbReference type="InterPro" id="IPR050463">
    <property type="entry name" value="Gfo/Idh/MocA_oxidrdct_glycsds"/>
</dbReference>
<dbReference type="PANTHER" id="PTHR43818">
    <property type="entry name" value="BCDNA.GH03377"/>
    <property type="match status" value="1"/>
</dbReference>
<protein>
    <submittedName>
        <fullName evidence="3">Gfo/Idh/MocA family protein</fullName>
    </submittedName>
</protein>
<dbReference type="EMBL" id="JBHSPA010000012">
    <property type="protein sequence ID" value="MFC5824060.1"/>
    <property type="molecule type" value="Genomic_DNA"/>
</dbReference>
<dbReference type="InterPro" id="IPR000683">
    <property type="entry name" value="Gfo/Idh/MocA-like_OxRdtase_N"/>
</dbReference>
<comment type="caution">
    <text evidence="3">The sequence shown here is derived from an EMBL/GenBank/DDBJ whole genome shotgun (WGS) entry which is preliminary data.</text>
</comment>
<reference evidence="4" key="1">
    <citation type="journal article" date="2019" name="Int. J. Syst. Evol. Microbiol.">
        <title>The Global Catalogue of Microorganisms (GCM) 10K type strain sequencing project: providing services to taxonomists for standard genome sequencing and annotation.</title>
        <authorList>
            <consortium name="The Broad Institute Genomics Platform"/>
            <consortium name="The Broad Institute Genome Sequencing Center for Infectious Disease"/>
            <person name="Wu L."/>
            <person name="Ma J."/>
        </authorList>
    </citation>
    <scope>NUCLEOTIDE SEQUENCE [LARGE SCALE GENOMIC DNA]</scope>
    <source>
        <strain evidence="4">CCUG 53903</strain>
    </source>
</reference>
<evidence type="ECO:0000256" key="1">
    <source>
        <dbReference type="ARBA" id="ARBA00023002"/>
    </source>
</evidence>
<sequence>MKGRLGVGIVGAGPVTQAIHLPTLATLSDRFTVEHVMDVDEHLAATVAARAGARSSADLRRLLDDPAVDVIAICSPHHLHAQQVEAAVEAGKRAILCEKPLATTAPEVERIAEISRSHGVPVLVGAMHAYDPAYLAVQAHWGDLPGDARLIHSTIYLPSNDEFIALATDPATPPPPPPPHTTPAQRLRGGVLGLGTHVIPQLRRFMPEVGEVTFARRLEPFGYQILLTHDDRTAELVALMPGAWRPDWSFRVWGAEAELHITYPPSYVLAASATATLTRRGERRTWHFPHNGYQAEWAHLSDVALGKAAPVIPVQTAAEDMLFALDLADKATAAPRTPMLEDV</sequence>
<dbReference type="SUPFAM" id="SSF51735">
    <property type="entry name" value="NAD(P)-binding Rossmann-fold domains"/>
    <property type="match status" value="1"/>
</dbReference>
<organism evidence="3 4">
    <name type="scientific">Nonomuraea insulae</name>
    <dbReference type="NCBI Taxonomy" id="1616787"/>
    <lineage>
        <taxon>Bacteria</taxon>
        <taxon>Bacillati</taxon>
        <taxon>Actinomycetota</taxon>
        <taxon>Actinomycetes</taxon>
        <taxon>Streptosporangiales</taxon>
        <taxon>Streptosporangiaceae</taxon>
        <taxon>Nonomuraea</taxon>
    </lineage>
</organism>
<evidence type="ECO:0000313" key="4">
    <source>
        <dbReference type="Proteomes" id="UP001596058"/>
    </source>
</evidence>
<feature type="domain" description="Gfo/Idh/MocA-like oxidoreductase N-terminal" evidence="2">
    <location>
        <begin position="6"/>
        <end position="125"/>
    </location>
</feature>
<proteinExistence type="predicted"/>
<accession>A0ABW1CEC8</accession>
<dbReference type="Gene3D" id="3.40.50.720">
    <property type="entry name" value="NAD(P)-binding Rossmann-like Domain"/>
    <property type="match status" value="1"/>
</dbReference>
<dbReference type="InterPro" id="IPR036291">
    <property type="entry name" value="NAD(P)-bd_dom_sf"/>
</dbReference>
<name>A0ABW1CEC8_9ACTN</name>
<dbReference type="Gene3D" id="3.30.360.10">
    <property type="entry name" value="Dihydrodipicolinate Reductase, domain 2"/>
    <property type="match status" value="1"/>
</dbReference>
<keyword evidence="1" id="KW-0560">Oxidoreductase</keyword>
<keyword evidence="4" id="KW-1185">Reference proteome</keyword>
<dbReference type="RefSeq" id="WP_379513591.1">
    <property type="nucleotide sequence ID" value="NZ_JBHSPA010000012.1"/>
</dbReference>
<dbReference type="PANTHER" id="PTHR43818:SF11">
    <property type="entry name" value="BCDNA.GH03377"/>
    <property type="match status" value="1"/>
</dbReference>